<evidence type="ECO:0000256" key="7">
    <source>
        <dbReference type="ARBA" id="ARBA00023128"/>
    </source>
</evidence>
<evidence type="ECO:0000256" key="11">
    <source>
        <dbReference type="SAM" id="Phobius"/>
    </source>
</evidence>
<dbReference type="PANTHER" id="PTHR12428">
    <property type="entry name" value="OXA1"/>
    <property type="match status" value="1"/>
</dbReference>
<feature type="transmembrane region" description="Helical" evidence="11">
    <location>
        <begin position="283"/>
        <end position="301"/>
    </location>
</feature>
<evidence type="ECO:0000256" key="8">
    <source>
        <dbReference type="ARBA" id="ARBA00023136"/>
    </source>
</evidence>
<sequence length="381" mass="42824">MLGLRISLRGSVLRSTMRTRVAAPSLLLRPMGLRYNSTGKSSGVSEITTQLPSIEELGNSASEVVSQTAGSVGELANHVGYLESIGLAQTWYWPSDLIQHALEITHVYTGLPWWGTIVTVTLMVRLALIPFYVKSSDTIARNSHIKPELDKINKQMMETTDMTEGQKVAMKRKKLLADNGIKNRWLAAPMIQIPMAIGFFNGIRHMANFPVQGFQDQGILWFSDLTQADPYLGLQVITAAVLISFTRLGGETGAQQFSPTMKKFFTIMPLLSIPATMNLSSAVVLYFAINGSFSVLQTLFLRNKWVRRKLNIADVVQHPVDPAQANKGIIESFRENMAKSREQAERKQKMQEKEMEMQELSKKMRENQHIKIIQRKKNKSL</sequence>
<dbReference type="CDD" id="cd20069">
    <property type="entry name" value="5TM_Oxa1-like"/>
    <property type="match status" value="1"/>
</dbReference>
<comment type="caution">
    <text evidence="13">The sequence shown here is derived from an EMBL/GenBank/DDBJ whole genome shotgun (WGS) entry which is preliminary data.</text>
</comment>
<evidence type="ECO:0000256" key="10">
    <source>
        <dbReference type="SAM" id="MobiDB-lite"/>
    </source>
</evidence>
<evidence type="ECO:0000256" key="2">
    <source>
        <dbReference type="ARBA" id="ARBA00009877"/>
    </source>
</evidence>
<evidence type="ECO:0000256" key="5">
    <source>
        <dbReference type="ARBA" id="ARBA00022946"/>
    </source>
</evidence>
<keyword evidence="14" id="KW-1185">Reference proteome</keyword>
<dbReference type="Proteomes" id="UP001623330">
    <property type="component" value="Unassembled WGS sequence"/>
</dbReference>
<evidence type="ECO:0000313" key="14">
    <source>
        <dbReference type="Proteomes" id="UP001623330"/>
    </source>
</evidence>
<reference evidence="13 14" key="1">
    <citation type="submission" date="2024-05" db="EMBL/GenBank/DDBJ databases">
        <title>Long read based assembly of the Candida bracarensis genome reveals expanded adhesin content.</title>
        <authorList>
            <person name="Marcet-Houben M."/>
            <person name="Ksiezopolska E."/>
            <person name="Gabaldon T."/>
        </authorList>
    </citation>
    <scope>NUCLEOTIDE SEQUENCE [LARGE SCALE GENOMIC DNA]</scope>
    <source>
        <strain evidence="13 14">CBM6</strain>
    </source>
</reference>
<comment type="similarity">
    <text evidence="2 9">Belongs to the OXA1/ALB3/YidC family.</text>
</comment>
<keyword evidence="6 11" id="KW-1133">Transmembrane helix</keyword>
<feature type="compositionally biased region" description="Basic and acidic residues" evidence="10">
    <location>
        <begin position="338"/>
        <end position="369"/>
    </location>
</feature>
<organism evidence="13 14">
    <name type="scientific">Nakaseomyces bracarensis</name>
    <dbReference type="NCBI Taxonomy" id="273131"/>
    <lineage>
        <taxon>Eukaryota</taxon>
        <taxon>Fungi</taxon>
        <taxon>Dikarya</taxon>
        <taxon>Ascomycota</taxon>
        <taxon>Saccharomycotina</taxon>
        <taxon>Saccharomycetes</taxon>
        <taxon>Saccharomycetales</taxon>
        <taxon>Saccharomycetaceae</taxon>
        <taxon>Nakaseomyces</taxon>
    </lineage>
</organism>
<name>A0ABR4NZL8_9SACH</name>
<keyword evidence="3 9" id="KW-0812">Transmembrane</keyword>
<dbReference type="Pfam" id="PF02096">
    <property type="entry name" value="60KD_IMP"/>
    <property type="match status" value="1"/>
</dbReference>
<keyword evidence="8 11" id="KW-0472">Membrane</keyword>
<evidence type="ECO:0000256" key="4">
    <source>
        <dbReference type="ARBA" id="ARBA00022792"/>
    </source>
</evidence>
<evidence type="ECO:0000256" key="6">
    <source>
        <dbReference type="ARBA" id="ARBA00022989"/>
    </source>
</evidence>
<dbReference type="InterPro" id="IPR001708">
    <property type="entry name" value="YidC/ALB3/OXA1/COX18"/>
</dbReference>
<protein>
    <submittedName>
        <fullName evidence="13">Mitochondrial inner membrane protein OXA1</fullName>
    </submittedName>
</protein>
<feature type="region of interest" description="Disordered" evidence="10">
    <location>
        <begin position="338"/>
        <end position="381"/>
    </location>
</feature>
<accession>A0ABR4NZL8</accession>
<dbReference type="InterPro" id="IPR028055">
    <property type="entry name" value="YidC/Oxa/ALB_C"/>
</dbReference>
<dbReference type="EMBL" id="JBEVYD010000003">
    <property type="protein sequence ID" value="KAL3234625.1"/>
    <property type="molecule type" value="Genomic_DNA"/>
</dbReference>
<dbReference type="PANTHER" id="PTHR12428:SF66">
    <property type="entry name" value="MITOCHONDRIAL INNER MEMBRANE PROTEIN OXA1L"/>
    <property type="match status" value="1"/>
</dbReference>
<evidence type="ECO:0000256" key="9">
    <source>
        <dbReference type="RuleBase" id="RU003945"/>
    </source>
</evidence>
<proteinExistence type="inferred from homology"/>
<keyword evidence="7" id="KW-0496">Mitochondrion</keyword>
<evidence type="ECO:0000256" key="1">
    <source>
        <dbReference type="ARBA" id="ARBA00004448"/>
    </source>
</evidence>
<evidence type="ECO:0000256" key="3">
    <source>
        <dbReference type="ARBA" id="ARBA00022692"/>
    </source>
</evidence>
<keyword evidence="5" id="KW-0809">Transit peptide</keyword>
<gene>
    <name evidence="13" type="ORF">RNJ44_03387</name>
</gene>
<keyword evidence="4" id="KW-0999">Mitochondrion inner membrane</keyword>
<feature type="compositionally biased region" description="Basic residues" evidence="10">
    <location>
        <begin position="372"/>
        <end position="381"/>
    </location>
</feature>
<evidence type="ECO:0000313" key="13">
    <source>
        <dbReference type="EMBL" id="KAL3234625.1"/>
    </source>
</evidence>
<evidence type="ECO:0000259" key="12">
    <source>
        <dbReference type="Pfam" id="PF02096"/>
    </source>
</evidence>
<feature type="domain" description="Membrane insertase YidC/Oxa/ALB C-terminal" evidence="12">
    <location>
        <begin position="113"/>
        <end position="302"/>
    </location>
</feature>
<comment type="subcellular location">
    <subcellularLocation>
        <location evidence="9">Membrane</location>
        <topology evidence="9">Multi-pass membrane protein</topology>
    </subcellularLocation>
    <subcellularLocation>
        <location evidence="1">Mitochondrion inner membrane</location>
        <topology evidence="1">Multi-pass membrane protein</topology>
    </subcellularLocation>
</comment>